<protein>
    <submittedName>
        <fullName evidence="1">Uncharacterized protein</fullName>
    </submittedName>
</protein>
<sequence>MQFEKLLSYGHHGKRKYIIIVLLLQPTQKNYNDIIKKSHFGSSFLLNT</sequence>
<evidence type="ECO:0000313" key="1">
    <source>
        <dbReference type="EMBL" id="DAD55828.1"/>
    </source>
</evidence>
<accession>A0A8D9UHQ2</accession>
<organism evidence="1">
    <name type="scientific">Bacteriophage sp</name>
    <dbReference type="NCBI Taxonomy" id="38018"/>
    <lineage>
        <taxon>Viruses</taxon>
    </lineage>
</organism>
<dbReference type="EMBL" id="BK029940">
    <property type="protein sequence ID" value="DAD55828.1"/>
    <property type="molecule type" value="Genomic_DNA"/>
</dbReference>
<reference evidence="1" key="1">
    <citation type="journal article" date="2021" name="Proc. Natl. Acad. Sci. U.S.A.">
        <title>A Catalog of Tens of Thousands of Viruses from Human Metagenomes Reveals Hidden Associations with Chronic Diseases.</title>
        <authorList>
            <person name="Tisza M.J."/>
            <person name="Buck C.B."/>
        </authorList>
    </citation>
    <scope>NUCLEOTIDE SEQUENCE</scope>
    <source>
        <strain evidence="1">CtOZu12</strain>
    </source>
</reference>
<proteinExistence type="predicted"/>
<name>A0A8D9UHQ2_9VIRU</name>